<accession>A0A9X1L0L4</accession>
<name>A0A9X1L0L4_9BACT</name>
<evidence type="ECO:0000313" key="3">
    <source>
        <dbReference type="EMBL" id="MCA6076229.1"/>
    </source>
</evidence>
<protein>
    <submittedName>
        <fullName evidence="4">Uncharacterized protein</fullName>
    </submittedName>
</protein>
<reference evidence="4" key="1">
    <citation type="submission" date="2021-09" db="EMBL/GenBank/DDBJ databases">
        <title>Fulvivirga sp. isolated from coastal sediment.</title>
        <authorList>
            <person name="Yu H."/>
        </authorList>
    </citation>
    <scope>NUCLEOTIDE SEQUENCE</scope>
    <source>
        <strain evidence="4">1062</strain>
    </source>
</reference>
<evidence type="ECO:0000313" key="2">
    <source>
        <dbReference type="EMBL" id="MCA6075052.1"/>
    </source>
</evidence>
<evidence type="ECO:0000313" key="5">
    <source>
        <dbReference type="Proteomes" id="UP001139409"/>
    </source>
</evidence>
<gene>
    <name evidence="2" type="ORF">LDX50_09235</name>
    <name evidence="3" type="ORF">LDX50_15205</name>
    <name evidence="4" type="ORF">LDX50_20925</name>
</gene>
<dbReference type="EMBL" id="JAIXNE010000004">
    <property type="protein sequence ID" value="MCA6077357.1"/>
    <property type="molecule type" value="Genomic_DNA"/>
</dbReference>
<dbReference type="RefSeq" id="WP_225698158.1">
    <property type="nucleotide sequence ID" value="NZ_JAIXNE010000002.1"/>
</dbReference>
<proteinExistence type="predicted"/>
<feature type="transmembrane region" description="Helical" evidence="1">
    <location>
        <begin position="21"/>
        <end position="42"/>
    </location>
</feature>
<sequence length="262" mass="30302">MISFFRKIRQKLLAQNRLSKYLLYALGEILLVVIGILIALQINTWNDAKKQSRLEQEYYCRLLEDALQDKEQLIEYISLSEARIITANEALRLLQKETTRKAEIGIQINRSISAIYVDFRPNNSAFEDLKSGANLNIIGDKSIIKALNHYFNKIESYFSIVQVNGQKAVDLYYDQKNNFENGWLESNLTTDRFLDNLDKDVLESLPIDNQGAISDEIKRALYIDALYYFATNTRQKELYHLMKNENAVLIEILNTKCAVAND</sequence>
<evidence type="ECO:0000313" key="4">
    <source>
        <dbReference type="EMBL" id="MCA6077357.1"/>
    </source>
</evidence>
<dbReference type="InterPro" id="IPR045749">
    <property type="entry name" value="DUF6090"/>
</dbReference>
<comment type="caution">
    <text evidence="4">The sequence shown here is derived from an EMBL/GenBank/DDBJ whole genome shotgun (WGS) entry which is preliminary data.</text>
</comment>
<evidence type="ECO:0000256" key="1">
    <source>
        <dbReference type="SAM" id="Phobius"/>
    </source>
</evidence>
<keyword evidence="1" id="KW-0472">Membrane</keyword>
<organism evidence="4 5">
    <name type="scientific">Fulvivirga sedimenti</name>
    <dbReference type="NCBI Taxonomy" id="2879465"/>
    <lineage>
        <taxon>Bacteria</taxon>
        <taxon>Pseudomonadati</taxon>
        <taxon>Bacteroidota</taxon>
        <taxon>Cytophagia</taxon>
        <taxon>Cytophagales</taxon>
        <taxon>Fulvivirgaceae</taxon>
        <taxon>Fulvivirga</taxon>
    </lineage>
</organism>
<keyword evidence="5" id="KW-1185">Reference proteome</keyword>
<dbReference type="AlphaFoldDB" id="A0A9X1L0L4"/>
<dbReference type="Proteomes" id="UP001139409">
    <property type="component" value="Unassembled WGS sequence"/>
</dbReference>
<keyword evidence="1" id="KW-0812">Transmembrane</keyword>
<dbReference type="Pfam" id="PF19578">
    <property type="entry name" value="DUF6090"/>
    <property type="match status" value="1"/>
</dbReference>
<keyword evidence="1" id="KW-1133">Transmembrane helix</keyword>
<dbReference type="EMBL" id="JAIXNE010000002">
    <property type="protein sequence ID" value="MCA6075052.1"/>
    <property type="molecule type" value="Genomic_DNA"/>
</dbReference>
<dbReference type="EMBL" id="JAIXNE010000003">
    <property type="protein sequence ID" value="MCA6076229.1"/>
    <property type="molecule type" value="Genomic_DNA"/>
</dbReference>